<keyword evidence="3" id="KW-1185">Reference proteome</keyword>
<comment type="caution">
    <text evidence="2">The sequence shown here is derived from an EMBL/GenBank/DDBJ whole genome shotgun (WGS) entry which is preliminary data.</text>
</comment>
<organism evidence="2 3">
    <name type="scientific">Nakamurella flava</name>
    <dbReference type="NCBI Taxonomy" id="2576308"/>
    <lineage>
        <taxon>Bacteria</taxon>
        <taxon>Bacillati</taxon>
        <taxon>Actinomycetota</taxon>
        <taxon>Actinomycetes</taxon>
        <taxon>Nakamurellales</taxon>
        <taxon>Nakamurellaceae</taxon>
        <taxon>Nakamurella</taxon>
    </lineage>
</organism>
<dbReference type="Gene3D" id="3.40.430.10">
    <property type="entry name" value="Dihydrofolate Reductase, subunit A"/>
    <property type="match status" value="1"/>
</dbReference>
<dbReference type="GO" id="GO:0008703">
    <property type="term" value="F:5-amino-6-(5-phosphoribosylamino)uracil reductase activity"/>
    <property type="evidence" value="ECO:0007669"/>
    <property type="project" value="InterPro"/>
</dbReference>
<gene>
    <name evidence="2" type="ORF">FDO65_05635</name>
</gene>
<proteinExistence type="predicted"/>
<name>A0A4U6QLV7_9ACTN</name>
<protein>
    <submittedName>
        <fullName evidence="2">Dihydrofolate reductase</fullName>
    </submittedName>
</protein>
<dbReference type="AlphaFoldDB" id="A0A4U6QLV7"/>
<evidence type="ECO:0000313" key="3">
    <source>
        <dbReference type="Proteomes" id="UP000306985"/>
    </source>
</evidence>
<dbReference type="InterPro" id="IPR002734">
    <property type="entry name" value="RibDG_C"/>
</dbReference>
<dbReference type="Proteomes" id="UP000306985">
    <property type="component" value="Unassembled WGS sequence"/>
</dbReference>
<dbReference type="PANTHER" id="PTHR38011:SF2">
    <property type="entry name" value="BIFUNCTIONAL DEAMINASE-REDUCTASE DOMAIN PROTEIN"/>
    <property type="match status" value="1"/>
</dbReference>
<reference evidence="2 3" key="1">
    <citation type="submission" date="2019-05" db="EMBL/GenBank/DDBJ databases">
        <title>Nakamurella sp. N5BH11, whole genome shotgun sequence.</title>
        <authorList>
            <person name="Tuo L."/>
        </authorList>
    </citation>
    <scope>NUCLEOTIDE SEQUENCE [LARGE SCALE GENOMIC DNA]</scope>
    <source>
        <strain evidence="2 3">N5BH11</strain>
    </source>
</reference>
<dbReference type="GO" id="GO:0009231">
    <property type="term" value="P:riboflavin biosynthetic process"/>
    <property type="evidence" value="ECO:0007669"/>
    <property type="project" value="InterPro"/>
</dbReference>
<dbReference type="EMBL" id="SZZH01000001">
    <property type="protein sequence ID" value="TKV61118.1"/>
    <property type="molecule type" value="Genomic_DNA"/>
</dbReference>
<dbReference type="PANTHER" id="PTHR38011">
    <property type="entry name" value="DIHYDROFOLATE REDUCTASE FAMILY PROTEIN (AFU_ORTHOLOGUE AFUA_8G06820)"/>
    <property type="match status" value="1"/>
</dbReference>
<dbReference type="RefSeq" id="WP_137448422.1">
    <property type="nucleotide sequence ID" value="NZ_SZZH01000001.1"/>
</dbReference>
<dbReference type="SUPFAM" id="SSF53597">
    <property type="entry name" value="Dihydrofolate reductase-like"/>
    <property type="match status" value="1"/>
</dbReference>
<feature type="domain" description="Bacterial bifunctional deaminase-reductase C-terminal" evidence="1">
    <location>
        <begin position="74"/>
        <end position="185"/>
    </location>
</feature>
<accession>A0A4U6QLV7</accession>
<dbReference type="Pfam" id="PF01872">
    <property type="entry name" value="RibD_C"/>
    <property type="match status" value="1"/>
</dbReference>
<dbReference type="OrthoDB" id="7342392at2"/>
<dbReference type="InterPro" id="IPR050765">
    <property type="entry name" value="Riboflavin_Biosynth_HTPR"/>
</dbReference>
<sequence length="232" mass="24809">MRVIVINHLSLDGVLQAPGGPDEDPRDGFRHGGWAALGGDPSIPEAMGASMGAEFSWLFNRRTNEQLLTRWNQVGGPFADSFNQLPKYVVSGRPDTVLRWPNSTLLHGDVPAGVAELREQSGGNLMILGSGALVRSLLPHGLIDELLLMIHPVVLGSGQRLFGPDDYTRRLELVDSRSTATGVLLATHRSTDARPNLAQPADRACAAVAWCSAESTTSSDGAGTRPRANRNA</sequence>
<evidence type="ECO:0000313" key="2">
    <source>
        <dbReference type="EMBL" id="TKV61118.1"/>
    </source>
</evidence>
<evidence type="ECO:0000259" key="1">
    <source>
        <dbReference type="Pfam" id="PF01872"/>
    </source>
</evidence>
<dbReference type="InterPro" id="IPR024072">
    <property type="entry name" value="DHFR-like_dom_sf"/>
</dbReference>